<feature type="compositionally biased region" description="Polar residues" evidence="9">
    <location>
        <begin position="186"/>
        <end position="207"/>
    </location>
</feature>
<dbReference type="SMART" id="SM00326">
    <property type="entry name" value="SH3"/>
    <property type="match status" value="1"/>
</dbReference>
<protein>
    <recommendedName>
        <fullName evidence="3">Class E vacuolar protein-sorting machinery protein HSE1</fullName>
    </recommendedName>
    <alternativeName>
        <fullName evidence="4">Class E vacuolar protein-sorting machinery protein hse1</fullName>
    </alternativeName>
</protein>
<evidence type="ECO:0000256" key="4">
    <source>
        <dbReference type="ARBA" id="ARBA00018978"/>
    </source>
</evidence>
<dbReference type="GO" id="GO:0006623">
    <property type="term" value="P:protein targeting to vacuole"/>
    <property type="evidence" value="ECO:0007669"/>
    <property type="project" value="EnsemblFungi"/>
</dbReference>
<comment type="subcellular location">
    <subcellularLocation>
        <location evidence="1">Endosome membrane</location>
        <topology evidence="1">Peripheral membrane protein</topology>
        <orientation evidence="1">Cytoplasmic side</orientation>
    </subcellularLocation>
</comment>
<dbReference type="InterPro" id="IPR001452">
    <property type="entry name" value="SH3_domain"/>
</dbReference>
<evidence type="ECO:0000313" key="12">
    <source>
        <dbReference type="EMBL" id="SCU94781.1"/>
    </source>
</evidence>
<evidence type="ECO:0000256" key="5">
    <source>
        <dbReference type="ARBA" id="ARBA00022443"/>
    </source>
</evidence>
<dbReference type="Pfam" id="PF00018">
    <property type="entry name" value="SH3_1"/>
    <property type="match status" value="1"/>
</dbReference>
<dbReference type="PRINTS" id="PR00499">
    <property type="entry name" value="P67PHOX"/>
</dbReference>
<dbReference type="GO" id="GO:0016237">
    <property type="term" value="P:microautophagy"/>
    <property type="evidence" value="ECO:0007669"/>
    <property type="project" value="EnsemblFungi"/>
</dbReference>
<feature type="domain" description="VHS" evidence="11">
    <location>
        <begin position="14"/>
        <end position="144"/>
    </location>
</feature>
<dbReference type="Gene3D" id="1.20.5.1940">
    <property type="match status" value="1"/>
</dbReference>
<feature type="region of interest" description="Disordered" evidence="9">
    <location>
        <begin position="375"/>
        <end position="411"/>
    </location>
</feature>
<keyword evidence="6" id="KW-0967">Endosome</keyword>
<dbReference type="CDD" id="cd16978">
    <property type="entry name" value="VHS_HSE1"/>
    <property type="match status" value="1"/>
</dbReference>
<keyword evidence="13" id="KW-1185">Reference proteome</keyword>
<dbReference type="Gene3D" id="2.30.30.40">
    <property type="entry name" value="SH3 Domains"/>
    <property type="match status" value="1"/>
</dbReference>
<feature type="coiled-coil region" evidence="8">
    <location>
        <begin position="340"/>
        <end position="367"/>
    </location>
</feature>
<dbReference type="GO" id="GO:0043328">
    <property type="term" value="P:protein transport to vacuole involved in ubiquitin-dependent protein catabolic process via the multivesicular body sorting pathway"/>
    <property type="evidence" value="ECO:0007669"/>
    <property type="project" value="TreeGrafter"/>
</dbReference>
<evidence type="ECO:0000256" key="9">
    <source>
        <dbReference type="SAM" id="MobiDB-lite"/>
    </source>
</evidence>
<keyword evidence="8" id="KW-0175">Coiled coil</keyword>
<evidence type="ECO:0000256" key="3">
    <source>
        <dbReference type="ARBA" id="ARBA00017923"/>
    </source>
</evidence>
<dbReference type="Gene3D" id="1.25.40.90">
    <property type="match status" value="1"/>
</dbReference>
<dbReference type="AlphaFoldDB" id="A0A1G4JUY7"/>
<dbReference type="PANTHER" id="PTHR45929:SF3">
    <property type="entry name" value="JAK PATHWAY SIGNAL TRANSDUCTION ADAPTOR MOLECULE"/>
    <property type="match status" value="1"/>
</dbReference>
<evidence type="ECO:0000259" key="11">
    <source>
        <dbReference type="PROSITE" id="PS50179"/>
    </source>
</evidence>
<dbReference type="PANTHER" id="PTHR45929">
    <property type="entry name" value="JAK PATHWAY SIGNAL TRANSDUCTION ADAPTOR MOLECULE"/>
    <property type="match status" value="1"/>
</dbReference>
<accession>A0A1G4JUY7</accession>
<feature type="domain" description="SH3" evidence="10">
    <location>
        <begin position="215"/>
        <end position="274"/>
    </location>
</feature>
<feature type="compositionally biased region" description="Polar residues" evidence="9">
    <location>
        <begin position="432"/>
        <end position="493"/>
    </location>
</feature>
<dbReference type="Pfam" id="PF00790">
    <property type="entry name" value="VHS"/>
    <property type="match status" value="1"/>
</dbReference>
<dbReference type="GO" id="GO:0035091">
    <property type="term" value="F:phosphatidylinositol binding"/>
    <property type="evidence" value="ECO:0007669"/>
    <property type="project" value="InterPro"/>
</dbReference>
<dbReference type="PROSITE" id="PS50002">
    <property type="entry name" value="SH3"/>
    <property type="match status" value="1"/>
</dbReference>
<comment type="similarity">
    <text evidence="2">Belongs to the STAM family.</text>
</comment>
<dbReference type="GO" id="GO:1904669">
    <property type="term" value="P:ATP export"/>
    <property type="evidence" value="ECO:0007669"/>
    <property type="project" value="EnsemblFungi"/>
</dbReference>
<dbReference type="Proteomes" id="UP000190274">
    <property type="component" value="Chromosome G"/>
</dbReference>
<dbReference type="STRING" id="1266660.A0A1G4JUY7"/>
<dbReference type="GO" id="GO:0019904">
    <property type="term" value="F:protein domain specific binding"/>
    <property type="evidence" value="ECO:0007669"/>
    <property type="project" value="EnsemblFungi"/>
</dbReference>
<evidence type="ECO:0000256" key="8">
    <source>
        <dbReference type="SAM" id="Coils"/>
    </source>
</evidence>
<dbReference type="SMART" id="SM00288">
    <property type="entry name" value="VHS"/>
    <property type="match status" value="1"/>
</dbReference>
<dbReference type="GO" id="GO:0009306">
    <property type="term" value="P:protein secretion"/>
    <property type="evidence" value="ECO:0007669"/>
    <property type="project" value="EnsemblFungi"/>
</dbReference>
<feature type="region of interest" description="Disordered" evidence="9">
    <location>
        <begin position="139"/>
        <end position="166"/>
    </location>
</feature>
<dbReference type="InterPro" id="IPR008942">
    <property type="entry name" value="ENTH_VHS"/>
</dbReference>
<dbReference type="GO" id="GO:0043130">
    <property type="term" value="F:ubiquitin binding"/>
    <property type="evidence" value="ECO:0007669"/>
    <property type="project" value="EnsemblFungi"/>
</dbReference>
<dbReference type="PRINTS" id="PR00452">
    <property type="entry name" value="SH3DOMAIN"/>
</dbReference>
<evidence type="ECO:0000256" key="6">
    <source>
        <dbReference type="ARBA" id="ARBA00022753"/>
    </source>
</evidence>
<organism evidence="12 13">
    <name type="scientific">Lachancea dasiensis</name>
    <dbReference type="NCBI Taxonomy" id="1072105"/>
    <lineage>
        <taxon>Eukaryota</taxon>
        <taxon>Fungi</taxon>
        <taxon>Dikarya</taxon>
        <taxon>Ascomycota</taxon>
        <taxon>Saccharomycotina</taxon>
        <taxon>Saccharomycetes</taxon>
        <taxon>Saccharomycetales</taxon>
        <taxon>Saccharomycetaceae</taxon>
        <taxon>Lachancea</taxon>
    </lineage>
</organism>
<gene>
    <name evidence="12" type="ORF">LADA_0G11188G</name>
</gene>
<dbReference type="GO" id="GO:0033565">
    <property type="term" value="C:ESCRT-0 complex"/>
    <property type="evidence" value="ECO:0007669"/>
    <property type="project" value="EnsemblFungi"/>
</dbReference>
<dbReference type="PROSITE" id="PS50179">
    <property type="entry name" value="VHS"/>
    <property type="match status" value="1"/>
</dbReference>
<reference evidence="13" key="1">
    <citation type="submission" date="2016-03" db="EMBL/GenBank/DDBJ databases">
        <authorList>
            <person name="Devillers H."/>
        </authorList>
    </citation>
    <scope>NUCLEOTIDE SEQUENCE [LARGE SCALE GENOMIC DNA]</scope>
</reference>
<dbReference type="FunFam" id="2.30.30.40:FF:000072">
    <property type="entry name" value="Unconventional Myosin IB"/>
    <property type="match status" value="1"/>
</dbReference>
<feature type="compositionally biased region" description="Polar residues" evidence="9">
    <location>
        <begin position="375"/>
        <end position="385"/>
    </location>
</feature>
<dbReference type="GO" id="GO:0010008">
    <property type="term" value="C:endosome membrane"/>
    <property type="evidence" value="ECO:0007669"/>
    <property type="project" value="UniProtKB-SubCell"/>
</dbReference>
<dbReference type="OrthoDB" id="10255964at2759"/>
<dbReference type="InterPro" id="IPR036028">
    <property type="entry name" value="SH3-like_dom_sf"/>
</dbReference>
<feature type="region of interest" description="Disordered" evidence="9">
    <location>
        <begin position="428"/>
        <end position="493"/>
    </location>
</feature>
<dbReference type="SUPFAM" id="SSF48464">
    <property type="entry name" value="ENTH/VHS domain"/>
    <property type="match status" value="1"/>
</dbReference>
<dbReference type="InterPro" id="IPR050670">
    <property type="entry name" value="STAM"/>
</dbReference>
<proteinExistence type="inferred from homology"/>
<evidence type="ECO:0000259" key="10">
    <source>
        <dbReference type="PROSITE" id="PS50002"/>
    </source>
</evidence>
<dbReference type="GO" id="GO:0046982">
    <property type="term" value="F:protein heterodimerization activity"/>
    <property type="evidence" value="ECO:0007669"/>
    <property type="project" value="EnsemblFungi"/>
</dbReference>
<feature type="region of interest" description="Disordered" evidence="9">
    <location>
        <begin position="183"/>
        <end position="207"/>
    </location>
</feature>
<evidence type="ECO:0000256" key="7">
    <source>
        <dbReference type="PROSITE-ProRule" id="PRU00192"/>
    </source>
</evidence>
<dbReference type="InterPro" id="IPR002014">
    <property type="entry name" value="VHS_dom"/>
</dbReference>
<evidence type="ECO:0000313" key="13">
    <source>
        <dbReference type="Proteomes" id="UP000190274"/>
    </source>
</evidence>
<keyword evidence="5 7" id="KW-0728">SH3 domain</keyword>
<evidence type="ECO:0000256" key="1">
    <source>
        <dbReference type="ARBA" id="ARBA00004125"/>
    </source>
</evidence>
<evidence type="ECO:0000256" key="2">
    <source>
        <dbReference type="ARBA" id="ARBA00009666"/>
    </source>
</evidence>
<dbReference type="EMBL" id="LT598457">
    <property type="protein sequence ID" value="SCU94781.1"/>
    <property type="molecule type" value="Genomic_DNA"/>
</dbReference>
<name>A0A1G4JUY7_9SACH</name>
<feature type="compositionally biased region" description="Low complexity" evidence="9">
    <location>
        <begin position="386"/>
        <end position="411"/>
    </location>
</feature>
<sequence length="493" mass="55477">MRSNSTLRSAILRATDGKLRADNWQYLIDVCDLVKEDPEDGGQLAVEIVQERLNEQDANVILRTLSLVVSLAENCGSRLQQAVSSKSFTKQLLSVIDNPGVHWIVKTEIAKTVTQLSDSFKHDPSLKAMQDLKKKIQDQNPDLLEKQDVPQKSKLSEESQRNEEKELEEALRLSILEYKNRGDNSKIATTDNGQAHSSQTRASTTALGPLGQTSTAVRKVRALHDLNGRDSEELSFRNGDVISVIEKVYRDWWRGSLRGKVGIFPLNYVTPVAEKSSHEQEEDRVQEAMLLDQVSKVEELHAIMRGSHDNFGVTQDQNVTDLYSSITPLRPQLTKLIGTYAQQREDYSSLRKILADAEASYNQLLDRASQVYTTPQAQQFQPSRTSLSSQQPHSIPQLQQQSQAAVTQVNQQSPYRGYVHAQSFLTGEGPQQDLQRPYSQSRNQQHGTLQPSQSQQAVSHPSQSPQRFAQPPFSTQQEVSMSLQPTYPTNRHH</sequence>
<dbReference type="SUPFAM" id="SSF50044">
    <property type="entry name" value="SH3-domain"/>
    <property type="match status" value="1"/>
</dbReference>
<dbReference type="GO" id="GO:0005774">
    <property type="term" value="C:vacuolar membrane"/>
    <property type="evidence" value="ECO:0007669"/>
    <property type="project" value="EnsemblFungi"/>
</dbReference>
<dbReference type="GO" id="GO:1903319">
    <property type="term" value="P:positive regulation of protein maturation"/>
    <property type="evidence" value="ECO:0007669"/>
    <property type="project" value="EnsemblFungi"/>
</dbReference>